<dbReference type="Proteomes" id="UP000503004">
    <property type="component" value="Chromosome"/>
</dbReference>
<keyword evidence="8" id="KW-1185">Reference proteome</keyword>
<feature type="transmembrane region" description="Helical" evidence="5">
    <location>
        <begin position="256"/>
        <end position="277"/>
    </location>
</feature>
<keyword evidence="2 5" id="KW-0812">Transmembrane</keyword>
<comment type="subcellular location">
    <subcellularLocation>
        <location evidence="1">Membrane</location>
        <topology evidence="1">Multi-pass membrane protein</topology>
    </subcellularLocation>
</comment>
<evidence type="ECO:0000313" key="8">
    <source>
        <dbReference type="Proteomes" id="UP000503004"/>
    </source>
</evidence>
<feature type="transmembrane region" description="Helical" evidence="5">
    <location>
        <begin position="214"/>
        <end position="229"/>
    </location>
</feature>
<name>A0A858Q9Z6_9GAMM</name>
<feature type="transmembrane region" description="Helical" evidence="5">
    <location>
        <begin position="235"/>
        <end position="251"/>
    </location>
</feature>
<accession>A0A858Q9Z6</accession>
<feature type="transmembrane region" description="Helical" evidence="5">
    <location>
        <begin position="188"/>
        <end position="207"/>
    </location>
</feature>
<feature type="transmembrane region" description="Helical" evidence="5">
    <location>
        <begin position="353"/>
        <end position="377"/>
    </location>
</feature>
<evidence type="ECO:0000256" key="5">
    <source>
        <dbReference type="SAM" id="Phobius"/>
    </source>
</evidence>
<sequence>MEKKLQIAELSPYSLRSVRTVVSKGKARYRVGWIAIFLAMTFATFKYFPGMEVPRELWNVALFLFLLGPYALWKLRNGFRFTSLELYVIVILTTIPAISAFAAHQEFGQPILYGVLAKRNLVLCGGALALLYLLRRGKVGVGEIEKSLLLLVWATLLLYLSIDLIFDPADFADEYKSFANSESKWEKAAFKFAPEFIIFGFFYYGFLAFRERRNKYYLYAFVLLFYLLMTGQRTMLLSVILSFLILIYRFGSLPRLVVYVPALLMGFVACLSLYYIYDPDQFIFLLEKFQDAFTVLLTGEESNDVSANARISEFQLARPYAEKHWFLGNGDISNQWEGGYEGILGEYFHPSDIGWIGVVYLYGIVGFMLFVVQFLFAIRYARQIKHGKYGKLVDAIQGFLLYYFIISMVTGHFVHFPQVSLMFIALLCHIRYEPSECLRRMWMIS</sequence>
<dbReference type="EMBL" id="CP046565">
    <property type="protein sequence ID" value="QJD30660.1"/>
    <property type="molecule type" value="Genomic_DNA"/>
</dbReference>
<feature type="transmembrane region" description="Helical" evidence="5">
    <location>
        <begin position="57"/>
        <end position="73"/>
    </location>
</feature>
<dbReference type="AlphaFoldDB" id="A0A858Q9Z6"/>
<dbReference type="Pfam" id="PF04932">
    <property type="entry name" value="Wzy_C"/>
    <property type="match status" value="1"/>
</dbReference>
<evidence type="ECO:0000256" key="2">
    <source>
        <dbReference type="ARBA" id="ARBA00022692"/>
    </source>
</evidence>
<dbReference type="KEGG" id="metu:GNH96_12185"/>
<evidence type="ECO:0000256" key="1">
    <source>
        <dbReference type="ARBA" id="ARBA00004141"/>
    </source>
</evidence>
<reference evidence="8" key="1">
    <citation type="submission" date="2019-12" db="EMBL/GenBank/DDBJ databases">
        <authorList>
            <person name="Awala S.I."/>
            <person name="Rhee S.K."/>
        </authorList>
    </citation>
    <scope>NUCLEOTIDE SEQUENCE [LARGE SCALE GENOMIC DNA]</scope>
    <source>
        <strain evidence="8">IM1</strain>
    </source>
</reference>
<feature type="transmembrane region" description="Helical" evidence="5">
    <location>
        <begin position="27"/>
        <end position="45"/>
    </location>
</feature>
<evidence type="ECO:0000256" key="4">
    <source>
        <dbReference type="ARBA" id="ARBA00023136"/>
    </source>
</evidence>
<dbReference type="GO" id="GO:0016020">
    <property type="term" value="C:membrane"/>
    <property type="evidence" value="ECO:0007669"/>
    <property type="project" value="UniProtKB-SubCell"/>
</dbReference>
<feature type="transmembrane region" description="Helical" evidence="5">
    <location>
        <begin position="147"/>
        <end position="166"/>
    </location>
</feature>
<feature type="transmembrane region" description="Helical" evidence="5">
    <location>
        <begin position="111"/>
        <end position="135"/>
    </location>
</feature>
<feature type="domain" description="O-antigen ligase-related" evidence="6">
    <location>
        <begin position="219"/>
        <end position="371"/>
    </location>
</feature>
<dbReference type="RefSeq" id="WP_169603936.1">
    <property type="nucleotide sequence ID" value="NZ_CP046565.1"/>
</dbReference>
<protein>
    <recommendedName>
        <fullName evidence="6">O-antigen ligase-related domain-containing protein</fullName>
    </recommendedName>
</protein>
<evidence type="ECO:0000313" key="7">
    <source>
        <dbReference type="EMBL" id="QJD30660.1"/>
    </source>
</evidence>
<organism evidence="7 8">
    <name type="scientific">Methylococcus geothermalis</name>
    <dbReference type="NCBI Taxonomy" id="2681310"/>
    <lineage>
        <taxon>Bacteria</taxon>
        <taxon>Pseudomonadati</taxon>
        <taxon>Pseudomonadota</taxon>
        <taxon>Gammaproteobacteria</taxon>
        <taxon>Methylococcales</taxon>
        <taxon>Methylococcaceae</taxon>
        <taxon>Methylococcus</taxon>
    </lineage>
</organism>
<proteinExistence type="predicted"/>
<dbReference type="InterPro" id="IPR007016">
    <property type="entry name" value="O-antigen_ligase-rel_domated"/>
</dbReference>
<keyword evidence="3 5" id="KW-1133">Transmembrane helix</keyword>
<evidence type="ECO:0000256" key="3">
    <source>
        <dbReference type="ARBA" id="ARBA00022989"/>
    </source>
</evidence>
<gene>
    <name evidence="7" type="ORF">GNH96_12185</name>
</gene>
<keyword evidence="4 5" id="KW-0472">Membrane</keyword>
<evidence type="ECO:0000259" key="6">
    <source>
        <dbReference type="Pfam" id="PF04932"/>
    </source>
</evidence>
<feature type="transmembrane region" description="Helical" evidence="5">
    <location>
        <begin position="85"/>
        <end position="105"/>
    </location>
</feature>